<dbReference type="OrthoDB" id="308846at2"/>
<reference evidence="1" key="1">
    <citation type="journal article" date="2019" name="PLoS Negl. Trop. Dis.">
        <title>Revisiting the worldwide diversity of Leptospira species in the environment.</title>
        <authorList>
            <person name="Vincent A.T."/>
            <person name="Schiettekatte O."/>
            <person name="Bourhy P."/>
            <person name="Veyrier F.J."/>
            <person name="Picardeau M."/>
        </authorList>
    </citation>
    <scope>NUCLEOTIDE SEQUENCE [LARGE SCALE GENOMIC DNA]</scope>
    <source>
        <strain evidence="1">201601109</strain>
    </source>
</reference>
<dbReference type="PANTHER" id="PTHR43861">
    <property type="entry name" value="TRANS-ACONITATE 2-METHYLTRANSFERASE-RELATED"/>
    <property type="match status" value="1"/>
</dbReference>
<keyword evidence="1" id="KW-0489">Methyltransferase</keyword>
<dbReference type="EMBL" id="RQHU01000019">
    <property type="protein sequence ID" value="TGN12702.1"/>
    <property type="molecule type" value="Genomic_DNA"/>
</dbReference>
<gene>
    <name evidence="1" type="ORF">EHR08_15215</name>
</gene>
<accession>A0A6H3NRU7</accession>
<dbReference type="Gene3D" id="3.40.50.150">
    <property type="entry name" value="Vaccinia Virus protein VP39"/>
    <property type="match status" value="1"/>
</dbReference>
<name>A0A6H3NRU7_9LEPT</name>
<dbReference type="RefSeq" id="WP_135744131.1">
    <property type="nucleotide sequence ID" value="NZ_JAIZBL010000002.1"/>
</dbReference>
<sequence length="297" mass="34613">MNQNLSLSEECPLNQTCDWKPLYTTTGKYSGLSIVECKTCKLQALFPRPNQKELYSKDYYQGKAEYTYIDERDHKKYFQYVWKARIQNIKKFIGTGNFLDIGSSFGGFLEMAKEEGFSIQGVEISEYAARYANEIGIPTFNGRLMDAKFPNNHFSVITLVEVIEHIENPKLFFKELTRILKPGGLLLLQTANFDGWQAKSEGSNYHYYMPGHVFYYSDTILKKILTNLGFGRFVSYFGVDFPLLAKLKKSKGSFQNWKDYLQWIRISYYHIKSKWKKNGYPITSSYVLYAFKKQETS</sequence>
<dbReference type="SUPFAM" id="SSF53335">
    <property type="entry name" value="S-adenosyl-L-methionine-dependent methyltransferases"/>
    <property type="match status" value="1"/>
</dbReference>
<evidence type="ECO:0000313" key="1">
    <source>
        <dbReference type="EMBL" id="TGN12702.1"/>
    </source>
</evidence>
<proteinExistence type="predicted"/>
<dbReference type="CDD" id="cd02440">
    <property type="entry name" value="AdoMet_MTases"/>
    <property type="match status" value="1"/>
</dbReference>
<keyword evidence="1" id="KW-0808">Transferase</keyword>
<protein>
    <submittedName>
        <fullName evidence="1">Class I SAM-dependent methyltransferase</fullName>
    </submittedName>
</protein>
<dbReference type="Pfam" id="PF13489">
    <property type="entry name" value="Methyltransf_23"/>
    <property type="match status" value="1"/>
</dbReference>
<dbReference type="Proteomes" id="UP000297649">
    <property type="component" value="Unassembled WGS sequence"/>
</dbReference>
<dbReference type="PANTHER" id="PTHR43861:SF6">
    <property type="entry name" value="METHYLTRANSFERASE TYPE 11"/>
    <property type="match status" value="1"/>
</dbReference>
<organism evidence="1 2">
    <name type="scientific">Leptospira bandrabouensis</name>
    <dbReference type="NCBI Taxonomy" id="2484903"/>
    <lineage>
        <taxon>Bacteria</taxon>
        <taxon>Pseudomonadati</taxon>
        <taxon>Spirochaetota</taxon>
        <taxon>Spirochaetia</taxon>
        <taxon>Leptospirales</taxon>
        <taxon>Leptospiraceae</taxon>
        <taxon>Leptospira</taxon>
    </lineage>
</organism>
<dbReference type="GO" id="GO:0032259">
    <property type="term" value="P:methylation"/>
    <property type="evidence" value="ECO:0007669"/>
    <property type="project" value="UniProtKB-KW"/>
</dbReference>
<keyword evidence="2" id="KW-1185">Reference proteome</keyword>
<dbReference type="InterPro" id="IPR029063">
    <property type="entry name" value="SAM-dependent_MTases_sf"/>
</dbReference>
<evidence type="ECO:0000313" key="2">
    <source>
        <dbReference type="Proteomes" id="UP000297649"/>
    </source>
</evidence>
<dbReference type="AlphaFoldDB" id="A0A6H3NRU7"/>
<dbReference type="GO" id="GO:0008168">
    <property type="term" value="F:methyltransferase activity"/>
    <property type="evidence" value="ECO:0007669"/>
    <property type="project" value="UniProtKB-KW"/>
</dbReference>
<comment type="caution">
    <text evidence="1">The sequence shown here is derived from an EMBL/GenBank/DDBJ whole genome shotgun (WGS) entry which is preliminary data.</text>
</comment>